<name>A0A9P8UKW8_9PEZI</name>
<dbReference type="Gene3D" id="1.20.120.1020">
    <property type="entry name" value="Prion-inhibition and propagation, HeLo domain"/>
    <property type="match status" value="1"/>
</dbReference>
<keyword evidence="3" id="KW-0640">Prion</keyword>
<dbReference type="GO" id="GO:0005524">
    <property type="term" value="F:ATP binding"/>
    <property type="evidence" value="ECO:0007669"/>
    <property type="project" value="InterPro"/>
</dbReference>
<reference evidence="3" key="1">
    <citation type="journal article" date="2021" name="Nat. Commun.">
        <title>Genetic determinants of endophytism in the Arabidopsis root mycobiome.</title>
        <authorList>
            <person name="Mesny F."/>
            <person name="Miyauchi S."/>
            <person name="Thiergart T."/>
            <person name="Pickel B."/>
            <person name="Atanasova L."/>
            <person name="Karlsson M."/>
            <person name="Huettel B."/>
            <person name="Barry K.W."/>
            <person name="Haridas S."/>
            <person name="Chen C."/>
            <person name="Bauer D."/>
            <person name="Andreopoulos W."/>
            <person name="Pangilinan J."/>
            <person name="LaButti K."/>
            <person name="Riley R."/>
            <person name="Lipzen A."/>
            <person name="Clum A."/>
            <person name="Drula E."/>
            <person name="Henrissat B."/>
            <person name="Kohler A."/>
            <person name="Grigoriev I.V."/>
            <person name="Martin F.M."/>
            <person name="Hacquard S."/>
        </authorList>
    </citation>
    <scope>NUCLEOTIDE SEQUENCE</scope>
    <source>
        <strain evidence="3">MPI-SDFR-AT-0073</strain>
    </source>
</reference>
<dbReference type="EMBL" id="JAGPXC010000004">
    <property type="protein sequence ID" value="KAH6653865.1"/>
    <property type="molecule type" value="Genomic_DNA"/>
</dbReference>
<dbReference type="Proteomes" id="UP000758603">
    <property type="component" value="Unassembled WGS sequence"/>
</dbReference>
<dbReference type="InterPro" id="IPR029498">
    <property type="entry name" value="HeLo_dom"/>
</dbReference>
<feature type="domain" description="Protein kinase" evidence="2">
    <location>
        <begin position="283"/>
        <end position="646"/>
    </location>
</feature>
<feature type="compositionally biased region" description="Polar residues" evidence="1">
    <location>
        <begin position="235"/>
        <end position="246"/>
    </location>
</feature>
<dbReference type="Gene3D" id="1.10.510.10">
    <property type="entry name" value="Transferase(Phosphotransferase) domain 1"/>
    <property type="match status" value="1"/>
</dbReference>
<dbReference type="AlphaFoldDB" id="A0A9P8UKW8"/>
<evidence type="ECO:0000313" key="4">
    <source>
        <dbReference type="Proteomes" id="UP000758603"/>
    </source>
</evidence>
<dbReference type="PROSITE" id="PS50011">
    <property type="entry name" value="PROTEIN_KINASE_DOM"/>
    <property type="match status" value="1"/>
</dbReference>
<dbReference type="GeneID" id="70126835"/>
<dbReference type="SUPFAM" id="SSF56112">
    <property type="entry name" value="Protein kinase-like (PK-like)"/>
    <property type="match status" value="1"/>
</dbReference>
<dbReference type="InterPro" id="IPR038305">
    <property type="entry name" value="HeLo_sf"/>
</dbReference>
<proteinExistence type="predicted"/>
<keyword evidence="3" id="KW-0034">Amyloid</keyword>
<keyword evidence="4" id="KW-1185">Reference proteome</keyword>
<organism evidence="3 4">
    <name type="scientific">Truncatella angustata</name>
    <dbReference type="NCBI Taxonomy" id="152316"/>
    <lineage>
        <taxon>Eukaryota</taxon>
        <taxon>Fungi</taxon>
        <taxon>Dikarya</taxon>
        <taxon>Ascomycota</taxon>
        <taxon>Pezizomycotina</taxon>
        <taxon>Sordariomycetes</taxon>
        <taxon>Xylariomycetidae</taxon>
        <taxon>Amphisphaeriales</taxon>
        <taxon>Sporocadaceae</taxon>
        <taxon>Truncatella</taxon>
    </lineage>
</organism>
<dbReference type="InterPro" id="IPR011009">
    <property type="entry name" value="Kinase-like_dom_sf"/>
</dbReference>
<evidence type="ECO:0000256" key="1">
    <source>
        <dbReference type="SAM" id="MobiDB-lite"/>
    </source>
</evidence>
<gene>
    <name evidence="3" type="ORF">BKA67DRAFT_517806</name>
</gene>
<dbReference type="OrthoDB" id="1911848at2759"/>
<dbReference type="Pfam" id="PF14479">
    <property type="entry name" value="HeLo"/>
    <property type="match status" value="1"/>
</dbReference>
<sequence>MDPVSAAGLAIGVASIGLQVYTGCVQVGIQLLITAKNFPEEYKYLNLRLRMEQQRLFAWSETSGLADLGGKGQQKILETNTFTLHRTTVLDLLVQVQCLFKEFQDDQKRYQRLQSVTGPDESLDNPEQDALDANVPLPQRRRDFIKKAMLQIKEKSAEGALRLRWATFDKEGFERLLSKFAVLNDNMTDILDAQLQVEIHHTVQDTNRGMLQLHHKIADLSRLVMALNLKLDSSTPQIQPPLSSSQREARAKDASGLEQLSQLAKFKAFNESIESNTFASPDEKAASHLELGNLGEQRNLKLNAQMIEIKLNSALDGSQRCEAVLKYANDTRKEVWIEWKEYDPHMPNSVMPPKQLILGRIQKLAALLHHRPKPEAFRTPHCLGFFDQADCKDEDSDDDISNLRLGLVFERPEEDQIHKEMPPVSLRELLERDPKTYRRPSLTDRRSLALAVSNCVLSLHLANWLHKSLRSDNIIFFRTSKGHLDYSKPYISGFDFSRPARKDEMTEIAGDDVMHNLYRHPLVQSTNTDERPRFKKSFDIYSIGVLLVEIAHWATVEEILGINLKVARGRPSTIARVRDKLLTDEMREELSGYMGKIYEKAARRCIAGGKWLNLLDTDDETNDQVANTLSLAFYENVVKELESIVV</sequence>
<dbReference type="InterPro" id="IPR000719">
    <property type="entry name" value="Prot_kinase_dom"/>
</dbReference>
<dbReference type="PANTHER" id="PTHR37542">
    <property type="entry name" value="HELO DOMAIN-CONTAINING PROTEIN-RELATED"/>
    <property type="match status" value="1"/>
</dbReference>
<feature type="region of interest" description="Disordered" evidence="1">
    <location>
        <begin position="235"/>
        <end position="254"/>
    </location>
</feature>
<dbReference type="RefSeq" id="XP_045958135.1">
    <property type="nucleotide sequence ID" value="XM_046097943.1"/>
</dbReference>
<dbReference type="Pfam" id="PF24476">
    <property type="entry name" value="DUF7580"/>
    <property type="match status" value="1"/>
</dbReference>
<protein>
    <submittedName>
        <fullName evidence="3">Prion-inhibition and propagation-domain-containing protein</fullName>
    </submittedName>
</protein>
<accession>A0A9P8UKW8</accession>
<evidence type="ECO:0000313" key="3">
    <source>
        <dbReference type="EMBL" id="KAH6653865.1"/>
    </source>
</evidence>
<dbReference type="InterPro" id="IPR056002">
    <property type="entry name" value="DUF7580"/>
</dbReference>
<dbReference type="PANTHER" id="PTHR37542:SF1">
    <property type="entry name" value="PRION-INHIBITION AND PROPAGATION HELO DOMAIN-CONTAINING PROTEIN"/>
    <property type="match status" value="1"/>
</dbReference>
<dbReference type="GO" id="GO:0004672">
    <property type="term" value="F:protein kinase activity"/>
    <property type="evidence" value="ECO:0007669"/>
    <property type="project" value="InterPro"/>
</dbReference>
<comment type="caution">
    <text evidence="3">The sequence shown here is derived from an EMBL/GenBank/DDBJ whole genome shotgun (WGS) entry which is preliminary data.</text>
</comment>
<evidence type="ECO:0000259" key="2">
    <source>
        <dbReference type="PROSITE" id="PS50011"/>
    </source>
</evidence>